<keyword evidence="1" id="KW-1133">Transmembrane helix</keyword>
<feature type="transmembrane region" description="Helical" evidence="1">
    <location>
        <begin position="133"/>
        <end position="152"/>
    </location>
</feature>
<dbReference type="EMBL" id="JACDUR010000003">
    <property type="protein sequence ID" value="MBA2891655.1"/>
    <property type="molecule type" value="Genomic_DNA"/>
</dbReference>
<sequence>MKQAVITGSVVGALAFALSDIVNTGMSPVEETVSRFVNTDAGWLVTVGLAAIALGSAALTAMVARAGLGRLGTGLLALWSAGILVAAIFPADPPGRWDNPSLSETVHGLAAWVALLALMIAAIVVTRALPRDPVLSGMTVAVVVGLVLFLVTLVDAMATRSLPPLLGVTERIALAADLGWLVVAAIRVGGYRRGRPYTPARLRA</sequence>
<dbReference type="Proteomes" id="UP000530928">
    <property type="component" value="Unassembled WGS sequence"/>
</dbReference>
<feature type="transmembrane region" description="Helical" evidence="1">
    <location>
        <begin position="43"/>
        <end position="64"/>
    </location>
</feature>
<proteinExistence type="predicted"/>
<dbReference type="RefSeq" id="WP_181610430.1">
    <property type="nucleotide sequence ID" value="NZ_BAABAM010000002.1"/>
</dbReference>
<evidence type="ECO:0000313" key="2">
    <source>
        <dbReference type="EMBL" id="MBA2891655.1"/>
    </source>
</evidence>
<protein>
    <recommendedName>
        <fullName evidence="4">DUF998 domain-containing protein</fullName>
    </recommendedName>
</protein>
<feature type="transmembrane region" description="Helical" evidence="1">
    <location>
        <begin position="71"/>
        <end position="89"/>
    </location>
</feature>
<reference evidence="2 3" key="1">
    <citation type="submission" date="2020-07" db="EMBL/GenBank/DDBJ databases">
        <title>Genomic Encyclopedia of Type Strains, Phase IV (KMG-IV): sequencing the most valuable type-strain genomes for metagenomic binning, comparative biology and taxonomic classification.</title>
        <authorList>
            <person name="Goeker M."/>
        </authorList>
    </citation>
    <scope>NUCLEOTIDE SEQUENCE [LARGE SCALE GENOMIC DNA]</scope>
    <source>
        <strain evidence="2 3">DSM 45533</strain>
    </source>
</reference>
<evidence type="ECO:0008006" key="4">
    <source>
        <dbReference type="Google" id="ProtNLM"/>
    </source>
</evidence>
<gene>
    <name evidence="2" type="ORF">HNR30_002996</name>
</gene>
<dbReference type="AlphaFoldDB" id="A0A7W0HQ87"/>
<dbReference type="InterPro" id="IPR009339">
    <property type="entry name" value="DUF998"/>
</dbReference>
<organism evidence="2 3">
    <name type="scientific">Nonomuraea soli</name>
    <dbReference type="NCBI Taxonomy" id="1032476"/>
    <lineage>
        <taxon>Bacteria</taxon>
        <taxon>Bacillati</taxon>
        <taxon>Actinomycetota</taxon>
        <taxon>Actinomycetes</taxon>
        <taxon>Streptosporangiales</taxon>
        <taxon>Streptosporangiaceae</taxon>
        <taxon>Nonomuraea</taxon>
    </lineage>
</organism>
<accession>A0A7W0HQ87</accession>
<evidence type="ECO:0000313" key="3">
    <source>
        <dbReference type="Proteomes" id="UP000530928"/>
    </source>
</evidence>
<keyword evidence="3" id="KW-1185">Reference proteome</keyword>
<feature type="transmembrane region" description="Helical" evidence="1">
    <location>
        <begin position="109"/>
        <end position="126"/>
    </location>
</feature>
<keyword evidence="1" id="KW-0472">Membrane</keyword>
<name>A0A7W0HQ87_9ACTN</name>
<keyword evidence="1" id="KW-0812">Transmembrane</keyword>
<evidence type="ECO:0000256" key="1">
    <source>
        <dbReference type="SAM" id="Phobius"/>
    </source>
</evidence>
<feature type="transmembrane region" description="Helical" evidence="1">
    <location>
        <begin position="172"/>
        <end position="191"/>
    </location>
</feature>
<dbReference type="Pfam" id="PF06197">
    <property type="entry name" value="DUF998"/>
    <property type="match status" value="1"/>
</dbReference>
<comment type="caution">
    <text evidence="2">The sequence shown here is derived from an EMBL/GenBank/DDBJ whole genome shotgun (WGS) entry which is preliminary data.</text>
</comment>